<evidence type="ECO:0000256" key="3">
    <source>
        <dbReference type="ARBA" id="ARBA00022448"/>
    </source>
</evidence>
<evidence type="ECO:0000313" key="14">
    <source>
        <dbReference type="Proteomes" id="UP001163739"/>
    </source>
</evidence>
<organism evidence="13 14">
    <name type="scientific">Alkalimarinus alittae</name>
    <dbReference type="NCBI Taxonomy" id="2961619"/>
    <lineage>
        <taxon>Bacteria</taxon>
        <taxon>Pseudomonadati</taxon>
        <taxon>Pseudomonadota</taxon>
        <taxon>Gammaproteobacteria</taxon>
        <taxon>Alteromonadales</taxon>
        <taxon>Alteromonadaceae</taxon>
        <taxon>Alkalimarinus</taxon>
    </lineage>
</organism>
<reference evidence="13" key="1">
    <citation type="submission" date="2022-06" db="EMBL/GenBank/DDBJ databases">
        <title>Alkalimarinus sp. nov., isolated from gut of a Alitta virens.</title>
        <authorList>
            <person name="Yang A.I."/>
            <person name="Shin N.-R."/>
        </authorList>
    </citation>
    <scope>NUCLEOTIDE SEQUENCE</scope>
    <source>
        <strain evidence="13">A2M4</strain>
    </source>
</reference>
<keyword evidence="5 11" id="KW-0812">Transmembrane</keyword>
<dbReference type="InterPro" id="IPR000531">
    <property type="entry name" value="Beta-barrel_TonB"/>
</dbReference>
<feature type="domain" description="TonB-dependent receptor-like beta-barrel" evidence="12">
    <location>
        <begin position="9"/>
        <end position="410"/>
    </location>
</feature>
<evidence type="ECO:0000256" key="2">
    <source>
        <dbReference type="ARBA" id="ARBA00008143"/>
    </source>
</evidence>
<dbReference type="Proteomes" id="UP001163739">
    <property type="component" value="Chromosome"/>
</dbReference>
<evidence type="ECO:0000256" key="6">
    <source>
        <dbReference type="ARBA" id="ARBA00022729"/>
    </source>
</evidence>
<evidence type="ECO:0000256" key="4">
    <source>
        <dbReference type="ARBA" id="ARBA00022452"/>
    </source>
</evidence>
<keyword evidence="4 11" id="KW-1134">Transmembrane beta strand</keyword>
<evidence type="ECO:0000256" key="9">
    <source>
        <dbReference type="ARBA" id="ARBA00023170"/>
    </source>
</evidence>
<sequence length="446" mass="50342">MIDSRLDIAYDNSRLRVGFQGRSNVGSGPGIAQALDPNGRFGSDRFNADYTHTLEDLTPNWGIESRVSYYRGTLDVEENILLFPSGAFGGAYPDGFIGNPETKEENARFDFSSVYRGFNSHIVRLGTGAYWGDVFEVTESKNFYPNGLPRPGIEDVSDTAEVFLPEKDRTSYYIFAQDEWQLADNWQLTSGIRYDHYSDFGDTTNPRLALVWATTDSITTKLLYGRAFRAPSVAELYITSNPIAKGNPELDPETIDTYEFAFSQQLSSQLRYSANIFYYQIDDYITFINDGPNTAQAQNAGKRTGYGTELEVDYEPINTLRLLANYAYQKSEDDKTNTDVGDAPNHQIYGRSEWEFITHWHFDAQINWVGEQKRAFGDSRKPVDDYTTVDLTLRKKKVWNSLELAFSIRNAFDESVYEASAGPVAGIPGDFPMAGRSIYGEASYTF</sequence>
<dbReference type="EMBL" id="CP100390">
    <property type="protein sequence ID" value="UZE98002.1"/>
    <property type="molecule type" value="Genomic_DNA"/>
</dbReference>
<dbReference type="InterPro" id="IPR039426">
    <property type="entry name" value="TonB-dep_rcpt-like"/>
</dbReference>
<dbReference type="SUPFAM" id="SSF56935">
    <property type="entry name" value="Porins"/>
    <property type="match status" value="1"/>
</dbReference>
<dbReference type="PANTHER" id="PTHR30069">
    <property type="entry name" value="TONB-DEPENDENT OUTER MEMBRANE RECEPTOR"/>
    <property type="match status" value="1"/>
</dbReference>
<evidence type="ECO:0000313" key="13">
    <source>
        <dbReference type="EMBL" id="UZE98002.1"/>
    </source>
</evidence>
<dbReference type="Gene3D" id="2.40.170.20">
    <property type="entry name" value="TonB-dependent receptor, beta-barrel domain"/>
    <property type="match status" value="1"/>
</dbReference>
<evidence type="ECO:0000256" key="7">
    <source>
        <dbReference type="ARBA" id="ARBA00023077"/>
    </source>
</evidence>
<keyword evidence="7" id="KW-0798">TonB box</keyword>
<dbReference type="PROSITE" id="PS52016">
    <property type="entry name" value="TONB_DEPENDENT_REC_3"/>
    <property type="match status" value="1"/>
</dbReference>
<keyword evidence="6" id="KW-0732">Signal</keyword>
<evidence type="ECO:0000259" key="12">
    <source>
        <dbReference type="Pfam" id="PF00593"/>
    </source>
</evidence>
<name>A0ABY6N7P9_9ALTE</name>
<proteinExistence type="inferred from homology"/>
<evidence type="ECO:0000256" key="11">
    <source>
        <dbReference type="PROSITE-ProRule" id="PRU01360"/>
    </source>
</evidence>
<dbReference type="PANTHER" id="PTHR30069:SF29">
    <property type="entry name" value="HEMOGLOBIN AND HEMOGLOBIN-HAPTOGLOBIN-BINDING PROTEIN 1-RELATED"/>
    <property type="match status" value="1"/>
</dbReference>
<keyword evidence="8 11" id="KW-0472">Membrane</keyword>
<gene>
    <name evidence="13" type="ORF">NKI27_05105</name>
</gene>
<dbReference type="InterPro" id="IPR036942">
    <property type="entry name" value="Beta-barrel_TonB_sf"/>
</dbReference>
<keyword evidence="3 11" id="KW-0813">Transport</keyword>
<evidence type="ECO:0000256" key="1">
    <source>
        <dbReference type="ARBA" id="ARBA00004571"/>
    </source>
</evidence>
<keyword evidence="10 11" id="KW-0998">Cell outer membrane</keyword>
<comment type="subcellular location">
    <subcellularLocation>
        <location evidence="1 11">Cell outer membrane</location>
        <topology evidence="1 11">Multi-pass membrane protein</topology>
    </subcellularLocation>
</comment>
<dbReference type="Pfam" id="PF00593">
    <property type="entry name" value="TonB_dep_Rec_b-barrel"/>
    <property type="match status" value="1"/>
</dbReference>
<protein>
    <submittedName>
        <fullName evidence="13">TonB-dependent receptor</fullName>
    </submittedName>
</protein>
<evidence type="ECO:0000256" key="10">
    <source>
        <dbReference type="ARBA" id="ARBA00023237"/>
    </source>
</evidence>
<accession>A0ABY6N7P9</accession>
<comment type="similarity">
    <text evidence="2">Belongs to the TonB-dependent receptor family. Hemoglobin/haptoglobin binding protein subfamily.</text>
</comment>
<evidence type="ECO:0000256" key="8">
    <source>
        <dbReference type="ARBA" id="ARBA00023136"/>
    </source>
</evidence>
<keyword evidence="14" id="KW-1185">Reference proteome</keyword>
<keyword evidence="9 13" id="KW-0675">Receptor</keyword>
<evidence type="ECO:0000256" key="5">
    <source>
        <dbReference type="ARBA" id="ARBA00022692"/>
    </source>
</evidence>